<dbReference type="GO" id="GO:0003723">
    <property type="term" value="F:RNA binding"/>
    <property type="evidence" value="ECO:0007669"/>
    <property type="project" value="InterPro"/>
</dbReference>
<dbReference type="InterPro" id="IPR056624">
    <property type="entry name" value="WH_CYT4"/>
</dbReference>
<evidence type="ECO:0000313" key="3">
    <source>
        <dbReference type="EMBL" id="ETN46843.1"/>
    </source>
</evidence>
<dbReference type="InterPro" id="IPR012340">
    <property type="entry name" value="NA-bd_OB-fold"/>
</dbReference>
<feature type="region of interest" description="Disordered" evidence="1">
    <location>
        <begin position="1069"/>
        <end position="1090"/>
    </location>
</feature>
<dbReference type="Pfam" id="PF23214">
    <property type="entry name" value="SH3_CYT4"/>
    <property type="match status" value="1"/>
</dbReference>
<dbReference type="EMBL" id="KB822711">
    <property type="protein sequence ID" value="ETN46843.1"/>
    <property type="molecule type" value="Genomic_DNA"/>
</dbReference>
<sequence>MNKYVCARCRLQVLSNWSPPTPRTRLTASICTNQHNQRGLITGRLLHTKQSQRAAVSTAASYEPPSPTADVLTSSKSGLQYEDPLNGTPFIRDHLRAWMTDFRQNEEAERADTIPERGRIYKLPDSLFVNQLEPEYESEQVEDDLADFNAMVEGNARNQMEPGDLCQLKPPHARRQLAVFIGQAGLQLLYLLTNGRYCQIRPAMQDSITIPAFASQEEVAAVREQLPKQHILRDASSEMPVIGDFLGELPTKARDKGLPVVQRLQEFDREVLEFRRLHTEFLDSLYERLAEEDRFVRIPFEHFVQNLLGPKASQISDAGRMAIFLMAQRNPTKILLWQLGRNLNLHVLLGPKEMVRRFSSVVEWAREYQETAALASKGRDVRGLLQENPVSKFINKARKIILASRKLRSPTTIGCLGPSQQNAEDQGKVVARSSGEEFTESDRSILDFIHDTYIRQPGSKSMTKHHAIASLILRAIGAYPKMALEDNIGRLLLQELGAMPPWAEAADDDVTFPIPGRRGAHQVTEKLAEAEKLAKELGFGRGAQKLPLSDSMAHLRKDLGSMEVFVIDKLGTDVFDDGISFEPSTERPGCHWVHVHVAHPSAFIGKDTIFGQLAKAQGSSWYTTKVSYPMLPAAVGQSMSLAPGAAALTTSTLLDANGDVVDIKLQPTTIHNIIHLQPEAVDNLLGQPERDMAVLIVGSDPSISVREPAEAQQQALHAAAPYKSKLEQCLNVLRSRQRRRNEEQVETIDYLLEERKGTCKVSSLDAHQPSRLHESLHYIGDPTIKLQAPKRPPRGRWSEFTEVQSIVSQSMILAGESFGKWFQDRELPAIYAGSQTDPAFPISKLNAAGWSDPIIAPKAVERAEPVRHVSMAVPQYIRSTSPLRRFGDLLAQWNADAYLRAEAEGLIKAGQPPPAGFRLPYEKPEINDYIKNDSWITKAGRSLDQDSYAHWAFQALFRAFHFKEAQLPEIWDAQVRSDLPSSATIANLTEMTGTLYPFCHKVRFMRSAEQWEKKAKRGQFLPVRIDMVDATNGCVYVMAVGSPSDEMTQADDKEGSAVYLGRARQQAIEQAEREEARSRRQAALVTASAA</sequence>
<evidence type="ECO:0000259" key="2">
    <source>
        <dbReference type="SMART" id="SM00955"/>
    </source>
</evidence>
<dbReference type="OrthoDB" id="2285229at2759"/>
<dbReference type="SUPFAM" id="SSF50249">
    <property type="entry name" value="Nucleic acid-binding proteins"/>
    <property type="match status" value="1"/>
</dbReference>
<proteinExistence type="predicted"/>
<dbReference type="PANTHER" id="PTHR23355:SF65">
    <property type="entry name" value="EXORIBONUCLEASE CYT-4, PUTATIVE (AFU_ORTHOLOGUE AFUA_7G01550)-RELATED"/>
    <property type="match status" value="1"/>
</dbReference>
<evidence type="ECO:0000313" key="4">
    <source>
        <dbReference type="Proteomes" id="UP000030752"/>
    </source>
</evidence>
<accession>W2SFN8</accession>
<feature type="domain" description="RNB" evidence="2">
    <location>
        <begin position="556"/>
        <end position="901"/>
    </location>
</feature>
<gene>
    <name evidence="3" type="ORF">HMPREF1541_01032</name>
</gene>
<name>W2SFN8_CYPE1</name>
<dbReference type="AlphaFoldDB" id="W2SFN8"/>
<dbReference type="GO" id="GO:0006402">
    <property type="term" value="P:mRNA catabolic process"/>
    <property type="evidence" value="ECO:0007669"/>
    <property type="project" value="TreeGrafter"/>
</dbReference>
<keyword evidence="4" id="KW-1185">Reference proteome</keyword>
<organism evidence="3 4">
    <name type="scientific">Cyphellophora europaea (strain CBS 101466)</name>
    <name type="common">Phialophora europaea</name>
    <dbReference type="NCBI Taxonomy" id="1220924"/>
    <lineage>
        <taxon>Eukaryota</taxon>
        <taxon>Fungi</taxon>
        <taxon>Dikarya</taxon>
        <taxon>Ascomycota</taxon>
        <taxon>Pezizomycotina</taxon>
        <taxon>Eurotiomycetes</taxon>
        <taxon>Chaetothyriomycetidae</taxon>
        <taxon>Chaetothyriales</taxon>
        <taxon>Cyphellophoraceae</taxon>
        <taxon>Cyphellophora</taxon>
    </lineage>
</organism>
<dbReference type="InterPro" id="IPR001900">
    <property type="entry name" value="RNase_II/R"/>
</dbReference>
<dbReference type="eggNOG" id="KOG2102">
    <property type="taxonomic scope" value="Eukaryota"/>
</dbReference>
<dbReference type="Pfam" id="PF23216">
    <property type="entry name" value="WHD_CYT4"/>
    <property type="match status" value="1"/>
</dbReference>
<feature type="region of interest" description="Disordered" evidence="1">
    <location>
        <begin position="58"/>
        <end position="80"/>
    </location>
</feature>
<dbReference type="GeneID" id="19968371"/>
<protein>
    <recommendedName>
        <fullName evidence="2">RNB domain-containing protein</fullName>
    </recommendedName>
</protein>
<dbReference type="InParanoid" id="W2SFN8"/>
<dbReference type="GO" id="GO:0000175">
    <property type="term" value="F:3'-5'-RNA exonuclease activity"/>
    <property type="evidence" value="ECO:0007669"/>
    <property type="project" value="TreeGrafter"/>
</dbReference>
<dbReference type="Proteomes" id="UP000030752">
    <property type="component" value="Unassembled WGS sequence"/>
</dbReference>
<dbReference type="RefSeq" id="XP_008711555.1">
    <property type="nucleotide sequence ID" value="XM_008713333.1"/>
</dbReference>
<dbReference type="InterPro" id="IPR050180">
    <property type="entry name" value="RNR_Ribonuclease"/>
</dbReference>
<dbReference type="STRING" id="1220924.W2SFN8"/>
<dbReference type="Pfam" id="PF00773">
    <property type="entry name" value="RNB"/>
    <property type="match status" value="1"/>
</dbReference>
<dbReference type="PANTHER" id="PTHR23355">
    <property type="entry name" value="RIBONUCLEASE"/>
    <property type="match status" value="1"/>
</dbReference>
<dbReference type="GO" id="GO:0000932">
    <property type="term" value="C:P-body"/>
    <property type="evidence" value="ECO:0007669"/>
    <property type="project" value="TreeGrafter"/>
</dbReference>
<reference evidence="3 4" key="1">
    <citation type="submission" date="2013-03" db="EMBL/GenBank/DDBJ databases">
        <title>The Genome Sequence of Phialophora europaea CBS 101466.</title>
        <authorList>
            <consortium name="The Broad Institute Genomics Platform"/>
            <person name="Cuomo C."/>
            <person name="de Hoog S."/>
            <person name="Gorbushina A."/>
            <person name="Walker B."/>
            <person name="Young S.K."/>
            <person name="Zeng Q."/>
            <person name="Gargeya S."/>
            <person name="Fitzgerald M."/>
            <person name="Haas B."/>
            <person name="Abouelleil A."/>
            <person name="Allen A.W."/>
            <person name="Alvarado L."/>
            <person name="Arachchi H.M."/>
            <person name="Berlin A.M."/>
            <person name="Chapman S.B."/>
            <person name="Gainer-Dewar J."/>
            <person name="Goldberg J."/>
            <person name="Griggs A."/>
            <person name="Gujja S."/>
            <person name="Hansen M."/>
            <person name="Howarth C."/>
            <person name="Imamovic A."/>
            <person name="Ireland A."/>
            <person name="Larimer J."/>
            <person name="McCowan C."/>
            <person name="Murphy C."/>
            <person name="Pearson M."/>
            <person name="Poon T.W."/>
            <person name="Priest M."/>
            <person name="Roberts A."/>
            <person name="Saif S."/>
            <person name="Shea T."/>
            <person name="Sisk P."/>
            <person name="Sykes S."/>
            <person name="Wortman J."/>
            <person name="Nusbaum C."/>
            <person name="Birren B."/>
        </authorList>
    </citation>
    <scope>NUCLEOTIDE SEQUENCE [LARGE SCALE GENOMIC DNA]</scope>
    <source>
        <strain evidence="3 4">CBS 101466</strain>
    </source>
</reference>
<dbReference type="SMART" id="SM00955">
    <property type="entry name" value="RNB"/>
    <property type="match status" value="1"/>
</dbReference>
<dbReference type="HOGENOM" id="CLU_002512_0_1_1"/>
<dbReference type="VEuPathDB" id="FungiDB:HMPREF1541_01032"/>
<evidence type="ECO:0000256" key="1">
    <source>
        <dbReference type="SAM" id="MobiDB-lite"/>
    </source>
</evidence>
<dbReference type="InterPro" id="IPR056625">
    <property type="entry name" value="SH3_CYT4"/>
</dbReference>